<comment type="subcellular location">
    <subcellularLocation>
        <location evidence="1">Cell membrane</location>
        <topology evidence="1">Multi-pass membrane protein</topology>
    </subcellularLocation>
</comment>
<evidence type="ECO:0000313" key="8">
    <source>
        <dbReference type="EMBL" id="GAA2333155.1"/>
    </source>
</evidence>
<dbReference type="InterPro" id="IPR027417">
    <property type="entry name" value="P-loop_NTPase"/>
</dbReference>
<comment type="caution">
    <text evidence="8">The sequence shown here is derived from an EMBL/GenBank/DDBJ whole genome shotgun (WGS) entry which is preliminary data.</text>
</comment>
<dbReference type="Gene3D" id="1.20.1560.10">
    <property type="entry name" value="ABC transporter type 1, transmembrane domain"/>
    <property type="match status" value="1"/>
</dbReference>
<dbReference type="Proteomes" id="UP001500253">
    <property type="component" value="Unassembled WGS sequence"/>
</dbReference>
<feature type="transmembrane region" description="Helical" evidence="6">
    <location>
        <begin position="135"/>
        <end position="152"/>
    </location>
</feature>
<feature type="compositionally biased region" description="Basic and acidic residues" evidence="5">
    <location>
        <begin position="425"/>
        <end position="458"/>
    </location>
</feature>
<reference evidence="9" key="1">
    <citation type="journal article" date="2019" name="Int. J. Syst. Evol. Microbiol.">
        <title>The Global Catalogue of Microorganisms (GCM) 10K type strain sequencing project: providing services to taxonomists for standard genome sequencing and annotation.</title>
        <authorList>
            <consortium name="The Broad Institute Genomics Platform"/>
            <consortium name="The Broad Institute Genome Sequencing Center for Infectious Disease"/>
            <person name="Wu L."/>
            <person name="Ma J."/>
        </authorList>
    </citation>
    <scope>NUCLEOTIDE SEQUENCE [LARGE SCALE GENOMIC DNA]</scope>
    <source>
        <strain evidence="9">JCM 4316</strain>
    </source>
</reference>
<dbReference type="PANTHER" id="PTHR24221">
    <property type="entry name" value="ATP-BINDING CASSETTE SUB-FAMILY B"/>
    <property type="match status" value="1"/>
</dbReference>
<evidence type="ECO:0000256" key="6">
    <source>
        <dbReference type="SAM" id="Phobius"/>
    </source>
</evidence>
<organism evidence="8 9">
    <name type="scientific">Streptomyces cuspidosporus</name>
    <dbReference type="NCBI Taxonomy" id="66882"/>
    <lineage>
        <taxon>Bacteria</taxon>
        <taxon>Bacillati</taxon>
        <taxon>Actinomycetota</taxon>
        <taxon>Actinomycetes</taxon>
        <taxon>Kitasatosporales</taxon>
        <taxon>Streptomycetaceae</taxon>
        <taxon>Streptomyces</taxon>
    </lineage>
</organism>
<evidence type="ECO:0000256" key="3">
    <source>
        <dbReference type="ARBA" id="ARBA00022989"/>
    </source>
</evidence>
<dbReference type="PANTHER" id="PTHR24221:SF590">
    <property type="entry name" value="COMPONENT LINKED WITH THE ASSEMBLY OF CYTOCHROME' TRANSPORT TRANSMEMBRANE ATP-BINDING PROTEIN ABC TRANSPORTER CYDD-RELATED"/>
    <property type="match status" value="1"/>
</dbReference>
<name>A0ABP5SKC0_9ACTN</name>
<protein>
    <recommendedName>
        <fullName evidence="7">ABC transmembrane type-1 domain-containing protein</fullName>
    </recommendedName>
</protein>
<accession>A0ABP5SKC0</accession>
<evidence type="ECO:0000256" key="2">
    <source>
        <dbReference type="ARBA" id="ARBA00022692"/>
    </source>
</evidence>
<feature type="region of interest" description="Disordered" evidence="5">
    <location>
        <begin position="425"/>
        <end position="475"/>
    </location>
</feature>
<dbReference type="RefSeq" id="WP_346173733.1">
    <property type="nucleotide sequence ID" value="NZ_BAAASD010000004.1"/>
</dbReference>
<dbReference type="EMBL" id="BAAASD010000004">
    <property type="protein sequence ID" value="GAA2333155.1"/>
    <property type="molecule type" value="Genomic_DNA"/>
</dbReference>
<evidence type="ECO:0000313" key="9">
    <source>
        <dbReference type="Proteomes" id="UP001500253"/>
    </source>
</evidence>
<evidence type="ECO:0000259" key="7">
    <source>
        <dbReference type="PROSITE" id="PS50929"/>
    </source>
</evidence>
<feature type="transmembrane region" description="Helical" evidence="6">
    <location>
        <begin position="52"/>
        <end position="70"/>
    </location>
</feature>
<gene>
    <name evidence="8" type="ORF">GCM10010246_15860</name>
</gene>
<evidence type="ECO:0000256" key="5">
    <source>
        <dbReference type="SAM" id="MobiDB-lite"/>
    </source>
</evidence>
<dbReference type="InterPro" id="IPR011527">
    <property type="entry name" value="ABC1_TM_dom"/>
</dbReference>
<dbReference type="SUPFAM" id="SSF52540">
    <property type="entry name" value="P-loop containing nucleoside triphosphate hydrolases"/>
    <property type="match status" value="1"/>
</dbReference>
<evidence type="ECO:0000256" key="1">
    <source>
        <dbReference type="ARBA" id="ARBA00004651"/>
    </source>
</evidence>
<proteinExistence type="predicted"/>
<dbReference type="InterPro" id="IPR039421">
    <property type="entry name" value="Type_1_exporter"/>
</dbReference>
<keyword evidence="4 6" id="KW-0472">Membrane</keyword>
<sequence length="558" mass="58573">MRPVLAHFLQVSGRRALTSLCLFLLLGAITQGIAFALVVPITEDLLTPDAAVPWTWIAVFAAVGLVHAVLHYRSVPMGNDLGADLVTVLHRAVAERAEKLPNRALGAGYSDRLAALDGTAVVVLMGLPAHVLRPAVAAVATPLTVILISAFLDLRVALTLAAGLVLLALCALLVARLLARREEPDGAEWLRRTYERPGAQPSGGLLPAATGEVLLWRVVELAACAAVGVCAALASGDGLSATKGVALVVLSVLTYRPMMEAVLLTSTIMNARGVMATIGKLLGTQEPGGPRDDRPGADWPGRGDIVFDGVSLHVEGTAVLDEVSFTIAEGTTTALVGTPDGTRLLLGDLLTGDVAPTSGEVRVGGVDVGALAPSVVERHVARVSPAAPGLTHEEAARLLDSFPERLADRPGVRDALDRLRAAVAEHAEQKQTEREHTEQKHTERVQAEQKQGEQKQAEASEECGPAGESPAAVPLSEQDRWRLALLRALRSDPSLVVVDATAGVDPFGADPRLAELFTTLTRDRTCWLMTGIGAEVPPGDLVLEARGTGVTVRTAVPN</sequence>
<evidence type="ECO:0000256" key="4">
    <source>
        <dbReference type="ARBA" id="ARBA00023136"/>
    </source>
</evidence>
<dbReference type="SUPFAM" id="SSF90123">
    <property type="entry name" value="ABC transporter transmembrane region"/>
    <property type="match status" value="1"/>
</dbReference>
<dbReference type="Gene3D" id="3.40.50.300">
    <property type="entry name" value="P-loop containing nucleotide triphosphate hydrolases"/>
    <property type="match status" value="1"/>
</dbReference>
<dbReference type="InterPro" id="IPR036640">
    <property type="entry name" value="ABC1_TM_sf"/>
</dbReference>
<dbReference type="PROSITE" id="PS50929">
    <property type="entry name" value="ABC_TM1F"/>
    <property type="match status" value="1"/>
</dbReference>
<feature type="transmembrane region" description="Helical" evidence="6">
    <location>
        <begin position="158"/>
        <end position="179"/>
    </location>
</feature>
<keyword evidence="9" id="KW-1185">Reference proteome</keyword>
<keyword evidence="3 6" id="KW-1133">Transmembrane helix</keyword>
<feature type="domain" description="ABC transmembrane type-1" evidence="7">
    <location>
        <begin position="20"/>
        <end position="181"/>
    </location>
</feature>
<keyword evidence="2 6" id="KW-0812">Transmembrane</keyword>